<feature type="transmembrane region" description="Helical" evidence="1">
    <location>
        <begin position="114"/>
        <end position="133"/>
    </location>
</feature>
<sequence length="329" mass="36113">MTLAESRRPSPALPRIRLIDTLRGVALLAMASYHFTWDLEFFGYINPGTATHGWWKIYARAIASSFLFLAGVSLVLAHYPQIRWSAFWKRFAVVAGAAAAISLATYFMFPREWIFFGILHSIAVASLIGLAFVRLSPLISAGVAALLVVLMVIDATVAPGSFRSTFFDPRYLSWTGFFQHPPRSNDFVPLFPWLAALLAGVAVTRLAMQKNWLVPLSRVQTQPNIFSRAGRHSLIIYLIHQPVLIAVVYLISVVVPPPQPDPMKSYTRACESGCTASGNGEALCRSFCSCTADALQAQSLLVPLQQGSINAQTDERVLVIAQGCSIRGQ</sequence>
<keyword evidence="1" id="KW-0812">Transmembrane</keyword>
<reference evidence="3 4" key="1">
    <citation type="submission" date="2024-06" db="EMBL/GenBank/DDBJ databases">
        <title>Genomic Encyclopedia of Type Strains, Phase IV (KMG-IV): sequencing the most valuable type-strain genomes for metagenomic binning, comparative biology and taxonomic classification.</title>
        <authorList>
            <person name="Goeker M."/>
        </authorList>
    </citation>
    <scope>NUCLEOTIDE SEQUENCE [LARGE SCALE GENOMIC DNA]</scope>
    <source>
        <strain evidence="3 4">DSM 105042</strain>
    </source>
</reference>
<feature type="transmembrane region" description="Helical" evidence="1">
    <location>
        <begin position="57"/>
        <end position="79"/>
    </location>
</feature>
<keyword evidence="4" id="KW-1185">Reference proteome</keyword>
<evidence type="ECO:0000256" key="1">
    <source>
        <dbReference type="SAM" id="Phobius"/>
    </source>
</evidence>
<dbReference type="Pfam" id="PF07786">
    <property type="entry name" value="HGSNAT_cat"/>
    <property type="match status" value="1"/>
</dbReference>
<keyword evidence="1" id="KW-0472">Membrane</keyword>
<evidence type="ECO:0000313" key="3">
    <source>
        <dbReference type="EMBL" id="MET3588181.1"/>
    </source>
</evidence>
<evidence type="ECO:0000313" key="4">
    <source>
        <dbReference type="Proteomes" id="UP001549031"/>
    </source>
</evidence>
<accession>A0ABV2HCA3</accession>
<proteinExistence type="predicted"/>
<comment type="caution">
    <text evidence="3">The sequence shown here is derived from an EMBL/GenBank/DDBJ whole genome shotgun (WGS) entry which is preliminary data.</text>
</comment>
<feature type="transmembrane region" description="Helical" evidence="1">
    <location>
        <begin position="234"/>
        <end position="255"/>
    </location>
</feature>
<feature type="transmembrane region" description="Helical" evidence="1">
    <location>
        <begin position="21"/>
        <end position="37"/>
    </location>
</feature>
<dbReference type="RefSeq" id="WP_247245911.1">
    <property type="nucleotide sequence ID" value="NZ_JALJRA010000022.1"/>
</dbReference>
<feature type="domain" description="Heparan-alpha-glucosaminide N-acetyltransferase catalytic" evidence="2">
    <location>
        <begin position="15"/>
        <end position="242"/>
    </location>
</feature>
<protein>
    <submittedName>
        <fullName evidence="3">Membrane protein</fullName>
    </submittedName>
</protein>
<feature type="transmembrane region" description="Helical" evidence="1">
    <location>
        <begin position="138"/>
        <end position="162"/>
    </location>
</feature>
<organism evidence="3 4">
    <name type="scientific">Pseudorhizobium tarimense</name>
    <dbReference type="NCBI Taxonomy" id="1079109"/>
    <lineage>
        <taxon>Bacteria</taxon>
        <taxon>Pseudomonadati</taxon>
        <taxon>Pseudomonadota</taxon>
        <taxon>Alphaproteobacteria</taxon>
        <taxon>Hyphomicrobiales</taxon>
        <taxon>Rhizobiaceae</taxon>
        <taxon>Rhizobium/Agrobacterium group</taxon>
        <taxon>Pseudorhizobium</taxon>
    </lineage>
</organism>
<dbReference type="InterPro" id="IPR012429">
    <property type="entry name" value="HGSNAT_cat"/>
</dbReference>
<gene>
    <name evidence="3" type="ORF">ABID21_004315</name>
</gene>
<keyword evidence="1" id="KW-1133">Transmembrane helix</keyword>
<feature type="transmembrane region" description="Helical" evidence="1">
    <location>
        <begin position="91"/>
        <end position="108"/>
    </location>
</feature>
<feature type="transmembrane region" description="Helical" evidence="1">
    <location>
        <begin position="190"/>
        <end position="208"/>
    </location>
</feature>
<dbReference type="EMBL" id="JBEPLJ010000021">
    <property type="protein sequence ID" value="MET3588181.1"/>
    <property type="molecule type" value="Genomic_DNA"/>
</dbReference>
<name>A0ABV2HCA3_9HYPH</name>
<evidence type="ECO:0000259" key="2">
    <source>
        <dbReference type="Pfam" id="PF07786"/>
    </source>
</evidence>
<dbReference type="Proteomes" id="UP001549031">
    <property type="component" value="Unassembled WGS sequence"/>
</dbReference>